<proteinExistence type="predicted"/>
<evidence type="ECO:0000259" key="3">
    <source>
        <dbReference type="PROSITE" id="PS50943"/>
    </source>
</evidence>
<evidence type="ECO:0000256" key="1">
    <source>
        <dbReference type="ARBA" id="ARBA00023125"/>
    </source>
</evidence>
<gene>
    <name evidence="4" type="ORF">OF897_18825</name>
</gene>
<keyword evidence="2" id="KW-0175">Coiled coil</keyword>
<dbReference type="PROSITE" id="PS50943">
    <property type="entry name" value="HTH_CROC1"/>
    <property type="match status" value="1"/>
</dbReference>
<dbReference type="Gene3D" id="1.10.260.40">
    <property type="entry name" value="lambda repressor-like DNA-binding domains"/>
    <property type="match status" value="1"/>
</dbReference>
<sequence length="124" mass="14607">MEKIIKKIAEIRSKKGFSYENMAHDLDLSTSAYRKIETGETKLTVERLVDISKILETPLDEFLEINSQKNFNQEIRENGTGYQAIDNDNIYYEYSEVSKKLIDVYEQQIKDLKEEVEYLKSKIK</sequence>
<dbReference type="RefSeq" id="WP_267267213.1">
    <property type="nucleotide sequence ID" value="NZ_JAOVZW010000025.1"/>
</dbReference>
<dbReference type="SUPFAM" id="SSF47413">
    <property type="entry name" value="lambda repressor-like DNA-binding domains"/>
    <property type="match status" value="1"/>
</dbReference>
<accession>A0ABT3XWF9</accession>
<keyword evidence="5" id="KW-1185">Reference proteome</keyword>
<dbReference type="InterPro" id="IPR001387">
    <property type="entry name" value="Cro/C1-type_HTH"/>
</dbReference>
<dbReference type="InterPro" id="IPR050807">
    <property type="entry name" value="TransReg_Diox_bact_type"/>
</dbReference>
<feature type="coiled-coil region" evidence="2">
    <location>
        <begin position="95"/>
        <end position="122"/>
    </location>
</feature>
<comment type="caution">
    <text evidence="4">The sequence shown here is derived from an EMBL/GenBank/DDBJ whole genome shotgun (WGS) entry which is preliminary data.</text>
</comment>
<evidence type="ECO:0000313" key="5">
    <source>
        <dbReference type="Proteomes" id="UP001073122"/>
    </source>
</evidence>
<dbReference type="SMART" id="SM00530">
    <property type="entry name" value="HTH_XRE"/>
    <property type="match status" value="1"/>
</dbReference>
<protein>
    <submittedName>
        <fullName evidence="4">Helix-turn-helix transcriptional regulator</fullName>
    </submittedName>
</protein>
<dbReference type="Pfam" id="PF01381">
    <property type="entry name" value="HTH_3"/>
    <property type="match status" value="1"/>
</dbReference>
<evidence type="ECO:0000256" key="2">
    <source>
        <dbReference type="SAM" id="Coils"/>
    </source>
</evidence>
<dbReference type="PANTHER" id="PTHR46797">
    <property type="entry name" value="HTH-TYPE TRANSCRIPTIONAL REGULATOR"/>
    <property type="match status" value="1"/>
</dbReference>
<keyword evidence="1" id="KW-0238">DNA-binding</keyword>
<organism evidence="4 5">
    <name type="scientific">Chryseobacterium formosus</name>
    <dbReference type="NCBI Taxonomy" id="1537363"/>
    <lineage>
        <taxon>Bacteria</taxon>
        <taxon>Pseudomonadati</taxon>
        <taxon>Bacteroidota</taxon>
        <taxon>Flavobacteriia</taxon>
        <taxon>Flavobacteriales</taxon>
        <taxon>Weeksellaceae</taxon>
        <taxon>Chryseobacterium group</taxon>
        <taxon>Chryseobacterium</taxon>
    </lineage>
</organism>
<dbReference type="Proteomes" id="UP001073122">
    <property type="component" value="Unassembled WGS sequence"/>
</dbReference>
<dbReference type="CDD" id="cd00093">
    <property type="entry name" value="HTH_XRE"/>
    <property type="match status" value="1"/>
</dbReference>
<dbReference type="PANTHER" id="PTHR46797:SF1">
    <property type="entry name" value="METHYLPHOSPHONATE SYNTHASE"/>
    <property type="match status" value="1"/>
</dbReference>
<dbReference type="InterPro" id="IPR010982">
    <property type="entry name" value="Lambda_DNA-bd_dom_sf"/>
</dbReference>
<reference evidence="4" key="1">
    <citation type="submission" date="2022-10" db="EMBL/GenBank/DDBJ databases">
        <title>Chryseobacterium sp. nov., a novel bacterial species.</title>
        <authorList>
            <person name="Cao Y."/>
        </authorList>
    </citation>
    <scope>NUCLEOTIDE SEQUENCE</scope>
    <source>
        <strain evidence="4">CCTCC AB2015118</strain>
    </source>
</reference>
<dbReference type="EMBL" id="JAOVZW010000025">
    <property type="protein sequence ID" value="MCX8525972.1"/>
    <property type="molecule type" value="Genomic_DNA"/>
</dbReference>
<name>A0ABT3XWF9_9FLAO</name>
<feature type="domain" description="HTH cro/C1-type" evidence="3">
    <location>
        <begin position="8"/>
        <end position="62"/>
    </location>
</feature>
<evidence type="ECO:0000313" key="4">
    <source>
        <dbReference type="EMBL" id="MCX8525972.1"/>
    </source>
</evidence>